<reference evidence="2" key="1">
    <citation type="submission" date="2020-01" db="EMBL/GenBank/DDBJ databases">
        <authorList>
            <consortium name="DOE Joint Genome Institute"/>
            <person name="Haridas S."/>
            <person name="Albert R."/>
            <person name="Binder M."/>
            <person name="Bloem J."/>
            <person name="Labutti K."/>
            <person name="Salamov A."/>
            <person name="Andreopoulos B."/>
            <person name="Baker S.E."/>
            <person name="Barry K."/>
            <person name="Bills G."/>
            <person name="Bluhm B.H."/>
            <person name="Cannon C."/>
            <person name="Castanera R."/>
            <person name="Culley D.E."/>
            <person name="Daum C."/>
            <person name="Ezra D."/>
            <person name="Gonzalez J.B."/>
            <person name="Henrissat B."/>
            <person name="Kuo A."/>
            <person name="Liang C."/>
            <person name="Lipzen A."/>
            <person name="Lutzoni F."/>
            <person name="Magnuson J."/>
            <person name="Mondo S."/>
            <person name="Nolan M."/>
            <person name="Ohm R."/>
            <person name="Pangilinan J."/>
            <person name="Park H.-J."/>
            <person name="Ramirez L."/>
            <person name="Alfaro M."/>
            <person name="Sun H."/>
            <person name="Tritt A."/>
            <person name="Yoshinaga Y."/>
            <person name="Zwiers L.-H."/>
            <person name="Turgeon B.G."/>
            <person name="Goodwin S.B."/>
            <person name="Spatafora J.W."/>
            <person name="Crous P.W."/>
            <person name="Grigoriev I.V."/>
        </authorList>
    </citation>
    <scope>NUCLEOTIDE SEQUENCE</scope>
    <source>
        <strain evidence="2">CBS 342.82</strain>
    </source>
</reference>
<name>A0A6J3MES8_9PEZI</name>
<protein>
    <submittedName>
        <fullName evidence="2">Uncharacterized protein</fullName>
    </submittedName>
</protein>
<dbReference type="Proteomes" id="UP000504637">
    <property type="component" value="Unplaced"/>
</dbReference>
<organism evidence="2">
    <name type="scientific">Dissoconium aciculare CBS 342.82</name>
    <dbReference type="NCBI Taxonomy" id="1314786"/>
    <lineage>
        <taxon>Eukaryota</taxon>
        <taxon>Fungi</taxon>
        <taxon>Dikarya</taxon>
        <taxon>Ascomycota</taxon>
        <taxon>Pezizomycotina</taxon>
        <taxon>Dothideomycetes</taxon>
        <taxon>Dothideomycetidae</taxon>
        <taxon>Mycosphaerellales</taxon>
        <taxon>Dissoconiaceae</taxon>
        <taxon>Dissoconium</taxon>
    </lineage>
</organism>
<reference evidence="2" key="3">
    <citation type="submission" date="2025-08" db="UniProtKB">
        <authorList>
            <consortium name="RefSeq"/>
        </authorList>
    </citation>
    <scope>IDENTIFICATION</scope>
    <source>
        <strain evidence="2">CBS 342.82</strain>
    </source>
</reference>
<sequence>MPRWEVINSWRRIRAAINAVNAPNLRRNFNTADDHCWYSSWEPQNPAGVLQTFIKFRGLLGRGVLRVGIVGGVKEPVGPCATTTSHTLREKGKRVSTRADSSVIGLGLLQNLPSFLIFNQQNLFRLYLRLHCTLSQAALQTISSILDWILPYKASSIINMSLSVSRKRRASGCCMSDTVHTYTKRSRPTLTAALNSCDDSSRDRHINRHNTVPSVWPNAGTYSPQQVSERTFSMLSERDVQKSRLAGREFSQIVNASTALRETVERYRTPRGSGFMTPDSQSSPTTRFLSISPNGRSGTLDFQHIAHAGSWRNLSPFQKPACEVVLKIPGRFSGHPILKAPSGAMGISLGMIADAFAAHGTSDFWQGRKAEFFALRDAAMPPRVVLPRAHFDANQQSLGSYDQDAMDFEPCRAIPDFDPSRQHPPETMCFN</sequence>
<proteinExistence type="predicted"/>
<dbReference type="AlphaFoldDB" id="A0A6J3MES8"/>
<gene>
    <name evidence="2" type="ORF">K489DRAFT_117660</name>
</gene>
<keyword evidence="1" id="KW-1185">Reference proteome</keyword>
<evidence type="ECO:0000313" key="2">
    <source>
        <dbReference type="RefSeq" id="XP_033463541.1"/>
    </source>
</evidence>
<evidence type="ECO:0000313" key="1">
    <source>
        <dbReference type="Proteomes" id="UP000504637"/>
    </source>
</evidence>
<accession>A0A6J3MES8</accession>
<dbReference type="RefSeq" id="XP_033463541.1">
    <property type="nucleotide sequence ID" value="XM_033598949.1"/>
</dbReference>
<dbReference type="GeneID" id="54356748"/>
<reference evidence="2" key="2">
    <citation type="submission" date="2020-04" db="EMBL/GenBank/DDBJ databases">
        <authorList>
            <consortium name="NCBI Genome Project"/>
        </authorList>
    </citation>
    <scope>NUCLEOTIDE SEQUENCE</scope>
    <source>
        <strain evidence="2">CBS 342.82</strain>
    </source>
</reference>